<keyword evidence="3" id="KW-1185">Reference proteome</keyword>
<dbReference type="AlphaFoldDB" id="A0A858Q6D3"/>
<sequence length="87" mass="9782">MLTVLVSRRRRSTTRRTFHFGVITMGMILDWLSTLIGIKLNDPHEVPFAGPLMFGALLAFTLGFIINWSLDRSMASKARGTEQQGTE</sequence>
<feature type="transmembrane region" description="Helical" evidence="1">
    <location>
        <begin position="20"/>
        <end position="40"/>
    </location>
</feature>
<evidence type="ECO:0000256" key="1">
    <source>
        <dbReference type="SAM" id="Phobius"/>
    </source>
</evidence>
<evidence type="ECO:0000313" key="2">
    <source>
        <dbReference type="EMBL" id="QJD29432.1"/>
    </source>
</evidence>
<protein>
    <submittedName>
        <fullName evidence="2">Uncharacterized protein</fullName>
    </submittedName>
</protein>
<proteinExistence type="predicted"/>
<organism evidence="2 3">
    <name type="scientific">Methylococcus geothermalis</name>
    <dbReference type="NCBI Taxonomy" id="2681310"/>
    <lineage>
        <taxon>Bacteria</taxon>
        <taxon>Pseudomonadati</taxon>
        <taxon>Pseudomonadota</taxon>
        <taxon>Gammaproteobacteria</taxon>
        <taxon>Methylococcales</taxon>
        <taxon>Methylococcaceae</taxon>
        <taxon>Methylococcus</taxon>
    </lineage>
</organism>
<accession>A0A858Q6D3</accession>
<dbReference type="EMBL" id="CP046565">
    <property type="protein sequence ID" value="QJD29432.1"/>
    <property type="molecule type" value="Genomic_DNA"/>
</dbReference>
<dbReference type="Proteomes" id="UP000503004">
    <property type="component" value="Chromosome"/>
</dbReference>
<name>A0A858Q6D3_9GAMM</name>
<keyword evidence="1" id="KW-0472">Membrane</keyword>
<reference evidence="3" key="1">
    <citation type="submission" date="2019-12" db="EMBL/GenBank/DDBJ databases">
        <authorList>
            <person name="Awala S.I."/>
            <person name="Rhee S.K."/>
        </authorList>
    </citation>
    <scope>NUCLEOTIDE SEQUENCE [LARGE SCALE GENOMIC DNA]</scope>
    <source>
        <strain evidence="3">IM1</strain>
    </source>
</reference>
<keyword evidence="1" id="KW-0812">Transmembrane</keyword>
<evidence type="ECO:0000313" key="3">
    <source>
        <dbReference type="Proteomes" id="UP000503004"/>
    </source>
</evidence>
<gene>
    <name evidence="2" type="ORF">GNH96_05285</name>
</gene>
<feature type="transmembrane region" description="Helical" evidence="1">
    <location>
        <begin position="52"/>
        <end position="70"/>
    </location>
</feature>
<keyword evidence="1" id="KW-1133">Transmembrane helix</keyword>
<dbReference type="KEGG" id="metu:GNH96_05285"/>